<organism evidence="1 2">
    <name type="scientific">Seonamhaeicola sediminis</name>
    <dbReference type="NCBI Taxonomy" id="2528206"/>
    <lineage>
        <taxon>Bacteria</taxon>
        <taxon>Pseudomonadati</taxon>
        <taxon>Bacteroidota</taxon>
        <taxon>Flavobacteriia</taxon>
        <taxon>Flavobacteriales</taxon>
        <taxon>Flavobacteriaceae</taxon>
    </lineage>
</organism>
<name>A0A562YHV8_9FLAO</name>
<protein>
    <submittedName>
        <fullName evidence="1">DUF2851 family protein</fullName>
    </submittedName>
</protein>
<dbReference type="InterPro" id="IPR021272">
    <property type="entry name" value="DUF2851"/>
</dbReference>
<gene>
    <name evidence="1" type="ORF">E1J38_000145</name>
</gene>
<dbReference type="Proteomes" id="UP000295814">
    <property type="component" value="Unassembled WGS sequence"/>
</dbReference>
<reference evidence="1 2" key="1">
    <citation type="submission" date="2019-03" db="EMBL/GenBank/DDBJ databases">
        <authorList>
            <person name="Zhong Y.L."/>
        </authorList>
    </citation>
    <scope>NUCLEOTIDE SEQUENCE [LARGE SCALE GENOMIC DNA]</scope>
    <source>
        <strain evidence="1 2">W255</strain>
    </source>
</reference>
<dbReference type="Pfam" id="PF11013">
    <property type="entry name" value="DUF2851"/>
    <property type="match status" value="1"/>
</dbReference>
<reference evidence="1 2" key="2">
    <citation type="submission" date="2019-07" db="EMBL/GenBank/DDBJ databases">
        <title>Seonamhaeicola sp. W255 draft genome.</title>
        <authorList>
            <person name="Zhang X.-Y."/>
            <person name="Zhang R."/>
            <person name="Zhong Y.-L."/>
            <person name="Du Z.-J."/>
        </authorList>
    </citation>
    <scope>NUCLEOTIDE SEQUENCE [LARGE SCALE GENOMIC DNA]</scope>
    <source>
        <strain evidence="1 2">W255</strain>
    </source>
</reference>
<dbReference type="RefSeq" id="WP_133355096.1">
    <property type="nucleotide sequence ID" value="NZ_SMZJ02000001.1"/>
</dbReference>
<dbReference type="EMBL" id="SMZJ02000001">
    <property type="protein sequence ID" value="TWO34297.1"/>
    <property type="molecule type" value="Genomic_DNA"/>
</dbReference>
<sequence length="423" mass="49236">MQEDFLHYIWKYKKFQFNNLKTTQGELIQINSVGHPNQNSGPDFFNAQIKINDQLWAGNVEVHIKSSDWFLHNHETDKAYDNVILHVVWEDDTEIFRKDNTVIPTLELKGLVKNDVLNNYGRLFSKQNKWINCENDFAKVENFILSNWLERLYLERLERKSKEIDQLLLQSKNDWESVLFKMLVKNFGLNVNGESFLSVAQSIDFSIIRKVQSHQPTLEALLFGQAGLLNEDIEATYFLSLKKEYHFLKQKFTLKNHGIIPLKFFRLRPLNFPTIRLSQIASLYHKQQGLFSKIIETQALDDFYELFNVATSEYWKNHYTFQKESKPSTKCLTKPFIDLLLINTILPVKFAYSKQKGGNTENIIIDISNAIKSEKNSIVSTFNSLKQVSKTALQSQALIQLKSQYCNNNKCLQCAVGNTILNK</sequence>
<evidence type="ECO:0000313" key="1">
    <source>
        <dbReference type="EMBL" id="TWO34297.1"/>
    </source>
</evidence>
<accession>A0A562YHV8</accession>
<evidence type="ECO:0000313" key="2">
    <source>
        <dbReference type="Proteomes" id="UP000295814"/>
    </source>
</evidence>
<dbReference type="AlphaFoldDB" id="A0A562YHV8"/>
<keyword evidence="2" id="KW-1185">Reference proteome</keyword>
<dbReference type="OrthoDB" id="1005072at2"/>
<proteinExistence type="predicted"/>
<comment type="caution">
    <text evidence="1">The sequence shown here is derived from an EMBL/GenBank/DDBJ whole genome shotgun (WGS) entry which is preliminary data.</text>
</comment>